<dbReference type="EMBL" id="UOGL01000029">
    <property type="protein sequence ID" value="VAX36065.1"/>
    <property type="molecule type" value="Genomic_DNA"/>
</dbReference>
<evidence type="ECO:0000259" key="3">
    <source>
        <dbReference type="Pfam" id="PF01478"/>
    </source>
</evidence>
<dbReference type="AlphaFoldDB" id="A0A3B1DVL6"/>
<dbReference type="GO" id="GO:0004190">
    <property type="term" value="F:aspartic-type endopeptidase activity"/>
    <property type="evidence" value="ECO:0007669"/>
    <property type="project" value="InterPro"/>
</dbReference>
<sequence>MDWETLFLADWPVKLVSVILIIAAWIDGKELRVPNWITYPMVFSGIAYNTYINGWGGMGFATWGMVVGLLTLLPLYSVGGMGAGDVKLMAGIGAWLGGMVTFWAFAVTVVVGAVIAVGMVLYKRSLDKHYSQMLLIFFEWINIKDPRKLGEIAKDRKPTMFLLPYGIPICIGSIAYFFYAGLVQM</sequence>
<organism evidence="4">
    <name type="scientific">hydrothermal vent metagenome</name>
    <dbReference type="NCBI Taxonomy" id="652676"/>
    <lineage>
        <taxon>unclassified sequences</taxon>
        <taxon>metagenomes</taxon>
        <taxon>ecological metagenomes</taxon>
    </lineage>
</organism>
<dbReference type="InterPro" id="IPR000045">
    <property type="entry name" value="Prepilin_IV_endopep_pep"/>
</dbReference>
<dbReference type="GO" id="GO:0006465">
    <property type="term" value="P:signal peptide processing"/>
    <property type="evidence" value="ECO:0007669"/>
    <property type="project" value="TreeGrafter"/>
</dbReference>
<proteinExistence type="inferred from homology"/>
<name>A0A3B1DVL6_9ZZZZ</name>
<evidence type="ECO:0000256" key="2">
    <source>
        <dbReference type="SAM" id="Phobius"/>
    </source>
</evidence>
<feature type="transmembrane region" description="Helical" evidence="2">
    <location>
        <begin position="162"/>
        <end position="182"/>
    </location>
</feature>
<keyword evidence="2" id="KW-0472">Membrane</keyword>
<reference evidence="4" key="1">
    <citation type="submission" date="2018-06" db="EMBL/GenBank/DDBJ databases">
        <authorList>
            <person name="Zhirakovskaya E."/>
        </authorList>
    </citation>
    <scope>NUCLEOTIDE SEQUENCE</scope>
</reference>
<evidence type="ECO:0000256" key="1">
    <source>
        <dbReference type="ARBA" id="ARBA00005801"/>
    </source>
</evidence>
<dbReference type="PANTHER" id="PTHR30487:SF0">
    <property type="entry name" value="PREPILIN LEADER PEPTIDASE_N-METHYLTRANSFERASE-RELATED"/>
    <property type="match status" value="1"/>
</dbReference>
<feature type="domain" description="Prepilin type IV endopeptidase peptidase" evidence="3">
    <location>
        <begin position="16"/>
        <end position="117"/>
    </location>
</feature>
<keyword evidence="2" id="KW-1133">Transmembrane helix</keyword>
<dbReference type="Gene3D" id="1.20.120.1220">
    <property type="match status" value="1"/>
</dbReference>
<dbReference type="GO" id="GO:0005886">
    <property type="term" value="C:plasma membrane"/>
    <property type="evidence" value="ECO:0007669"/>
    <property type="project" value="TreeGrafter"/>
</dbReference>
<evidence type="ECO:0000313" key="4">
    <source>
        <dbReference type="EMBL" id="VAX36065.1"/>
    </source>
</evidence>
<gene>
    <name evidence="4" type="ORF">MNBD_PLANCTO02-2178</name>
</gene>
<dbReference type="Pfam" id="PF01478">
    <property type="entry name" value="Peptidase_A24"/>
    <property type="match status" value="1"/>
</dbReference>
<feature type="transmembrane region" description="Helical" evidence="2">
    <location>
        <begin position="6"/>
        <end position="26"/>
    </location>
</feature>
<dbReference type="PANTHER" id="PTHR30487">
    <property type="entry name" value="TYPE 4 PREPILIN-LIKE PROTEINS LEADER PEPTIDE-PROCESSING ENZYME"/>
    <property type="match status" value="1"/>
</dbReference>
<keyword evidence="2" id="KW-0812">Transmembrane</keyword>
<protein>
    <submittedName>
        <fullName evidence="4">Type IV prepilin peptidase TadV/CpaA</fullName>
    </submittedName>
</protein>
<accession>A0A3B1DVL6</accession>
<feature type="transmembrane region" description="Helical" evidence="2">
    <location>
        <begin position="92"/>
        <end position="122"/>
    </location>
</feature>
<comment type="similarity">
    <text evidence="1">Belongs to the peptidase A24 family.</text>
</comment>
<dbReference type="InterPro" id="IPR050882">
    <property type="entry name" value="Prepilin_peptidase/N-MTase"/>
</dbReference>